<accession>A0ABW2H7Y6</accession>
<keyword evidence="5" id="KW-0949">S-adenosyl-L-methionine</keyword>
<protein>
    <recommendedName>
        <fullName evidence="2">site-specific DNA-methyltransferase (adenine-specific)</fullName>
        <ecNumber evidence="2">2.1.1.72</ecNumber>
    </recommendedName>
</protein>
<dbReference type="GO" id="GO:0032259">
    <property type="term" value="P:methylation"/>
    <property type="evidence" value="ECO:0007669"/>
    <property type="project" value="UniProtKB-KW"/>
</dbReference>
<name>A0ABW2H7Y6_9ACTN</name>
<sequence length="334" mass="36427">MPAPFPPRRLPGLADVPHAIPYQGSKRQLAHAIVPLLAPDTARLLEPFAGSAAVAIAARHLRIGETAEISDVNEPLMRLWQRVLAEPVALADDYERLWHEQLTDPRAYYDAVRTRFNETHEPHCLLYLLARCVKAAVRYNREGGFNQGPDRRRLGARPAAMRARLTATARVLVGCRAYAADYADVLAQAGPGDVVYLDPPYEGVSRARDHRYMAGMPREAFVARLREAVGRGTSFLLSYDGLSRDPAAGERSYGEPLPADLDLLHLHLDAGTSSQGTLNGRPARTIESLYLSPALVTRLGGPEAVHAALTGVPAPPPDLLDVGLSHRKSGARIR</sequence>
<comment type="catalytic activity">
    <reaction evidence="6">
        <text>a 2'-deoxyadenosine in DNA + S-adenosyl-L-methionine = an N(6)-methyl-2'-deoxyadenosine in DNA + S-adenosyl-L-homocysteine + H(+)</text>
        <dbReference type="Rhea" id="RHEA:15197"/>
        <dbReference type="Rhea" id="RHEA-COMP:12418"/>
        <dbReference type="Rhea" id="RHEA-COMP:12419"/>
        <dbReference type="ChEBI" id="CHEBI:15378"/>
        <dbReference type="ChEBI" id="CHEBI:57856"/>
        <dbReference type="ChEBI" id="CHEBI:59789"/>
        <dbReference type="ChEBI" id="CHEBI:90615"/>
        <dbReference type="ChEBI" id="CHEBI:90616"/>
        <dbReference type="EC" id="2.1.1.72"/>
    </reaction>
</comment>
<evidence type="ECO:0000256" key="4">
    <source>
        <dbReference type="ARBA" id="ARBA00022679"/>
    </source>
</evidence>
<keyword evidence="3 7" id="KW-0489">Methyltransferase</keyword>
<dbReference type="Pfam" id="PF02086">
    <property type="entry name" value="MethyltransfD12"/>
    <property type="match status" value="1"/>
</dbReference>
<dbReference type="InterPro" id="IPR012327">
    <property type="entry name" value="MeTrfase_D12"/>
</dbReference>
<dbReference type="GO" id="GO:0008168">
    <property type="term" value="F:methyltransferase activity"/>
    <property type="evidence" value="ECO:0007669"/>
    <property type="project" value="UniProtKB-KW"/>
</dbReference>
<comment type="similarity">
    <text evidence="1">Belongs to the N(4)/N(6)-methyltransferase family.</text>
</comment>
<comment type="caution">
    <text evidence="7">The sequence shown here is derived from an EMBL/GenBank/DDBJ whole genome shotgun (WGS) entry which is preliminary data.</text>
</comment>
<keyword evidence="8" id="KW-1185">Reference proteome</keyword>
<dbReference type="InterPro" id="IPR023095">
    <property type="entry name" value="Ade_MeTrfase_dom_2"/>
</dbReference>
<evidence type="ECO:0000256" key="5">
    <source>
        <dbReference type="ARBA" id="ARBA00022691"/>
    </source>
</evidence>
<dbReference type="PANTHER" id="PTHR30481:SF3">
    <property type="entry name" value="DNA ADENINE METHYLASE"/>
    <property type="match status" value="1"/>
</dbReference>
<dbReference type="InterPro" id="IPR002052">
    <property type="entry name" value="DNA_methylase_N6_adenine_CS"/>
</dbReference>
<dbReference type="Proteomes" id="UP001596392">
    <property type="component" value="Unassembled WGS sequence"/>
</dbReference>
<evidence type="ECO:0000256" key="1">
    <source>
        <dbReference type="ARBA" id="ARBA00006594"/>
    </source>
</evidence>
<dbReference type="Gene3D" id="3.40.50.150">
    <property type="entry name" value="Vaccinia Virus protein VP39"/>
    <property type="match status" value="1"/>
</dbReference>
<evidence type="ECO:0000313" key="7">
    <source>
        <dbReference type="EMBL" id="MFC7247463.1"/>
    </source>
</evidence>
<evidence type="ECO:0000313" key="8">
    <source>
        <dbReference type="Proteomes" id="UP001596392"/>
    </source>
</evidence>
<dbReference type="PIRSF" id="PIRSF000398">
    <property type="entry name" value="M_m6A_EcoRV"/>
    <property type="match status" value="1"/>
</dbReference>
<dbReference type="SUPFAM" id="SSF53335">
    <property type="entry name" value="S-adenosyl-L-methionine-dependent methyltransferases"/>
    <property type="match status" value="1"/>
</dbReference>
<gene>
    <name evidence="7" type="ORF">ACFQO7_33805</name>
</gene>
<dbReference type="PRINTS" id="PR00505">
    <property type="entry name" value="D12N6MTFRASE"/>
</dbReference>
<dbReference type="InterPro" id="IPR029063">
    <property type="entry name" value="SAM-dependent_MTases_sf"/>
</dbReference>
<dbReference type="EMBL" id="JBHTAC010000057">
    <property type="protein sequence ID" value="MFC7247463.1"/>
    <property type="molecule type" value="Genomic_DNA"/>
</dbReference>
<reference evidence="8" key="1">
    <citation type="journal article" date="2019" name="Int. J. Syst. Evol. Microbiol.">
        <title>The Global Catalogue of Microorganisms (GCM) 10K type strain sequencing project: providing services to taxonomists for standard genome sequencing and annotation.</title>
        <authorList>
            <consortium name="The Broad Institute Genomics Platform"/>
            <consortium name="The Broad Institute Genome Sequencing Center for Infectious Disease"/>
            <person name="Wu L."/>
            <person name="Ma J."/>
        </authorList>
    </citation>
    <scope>NUCLEOTIDE SEQUENCE [LARGE SCALE GENOMIC DNA]</scope>
    <source>
        <strain evidence="8">CGMCC 1.9106</strain>
    </source>
</reference>
<evidence type="ECO:0000256" key="2">
    <source>
        <dbReference type="ARBA" id="ARBA00011900"/>
    </source>
</evidence>
<proteinExistence type="inferred from homology"/>
<evidence type="ECO:0000256" key="3">
    <source>
        <dbReference type="ARBA" id="ARBA00022603"/>
    </source>
</evidence>
<dbReference type="PROSITE" id="PS00092">
    <property type="entry name" value="N6_MTASE"/>
    <property type="match status" value="1"/>
</dbReference>
<organism evidence="7 8">
    <name type="scientific">Catellatospora aurea</name>
    <dbReference type="NCBI Taxonomy" id="1337874"/>
    <lineage>
        <taxon>Bacteria</taxon>
        <taxon>Bacillati</taxon>
        <taxon>Actinomycetota</taxon>
        <taxon>Actinomycetes</taxon>
        <taxon>Micromonosporales</taxon>
        <taxon>Micromonosporaceae</taxon>
        <taxon>Catellatospora</taxon>
    </lineage>
</organism>
<keyword evidence="4" id="KW-0808">Transferase</keyword>
<dbReference type="RefSeq" id="WP_376810193.1">
    <property type="nucleotide sequence ID" value="NZ_JBHTAC010000057.1"/>
</dbReference>
<dbReference type="EC" id="2.1.1.72" evidence="2"/>
<dbReference type="PANTHER" id="PTHR30481">
    <property type="entry name" value="DNA ADENINE METHYLASE"/>
    <property type="match status" value="1"/>
</dbReference>
<evidence type="ECO:0000256" key="6">
    <source>
        <dbReference type="ARBA" id="ARBA00047942"/>
    </source>
</evidence>
<dbReference type="InterPro" id="IPR012263">
    <property type="entry name" value="M_m6A_EcoRV"/>
</dbReference>
<dbReference type="Gene3D" id="1.10.1020.10">
    <property type="entry name" value="Adenine-specific Methyltransferase, Domain 2"/>
    <property type="match status" value="1"/>
</dbReference>